<name>A0ABP5Z6C3_STRLO</name>
<dbReference type="InterPro" id="IPR002155">
    <property type="entry name" value="Thiolase"/>
</dbReference>
<accession>A0ABP5Z6C3</accession>
<evidence type="ECO:0000256" key="3">
    <source>
        <dbReference type="ARBA" id="ARBA00022679"/>
    </source>
</evidence>
<evidence type="ECO:0000256" key="5">
    <source>
        <dbReference type="ARBA" id="ARBA00040529"/>
    </source>
</evidence>
<reference evidence="11" key="1">
    <citation type="journal article" date="2019" name="Int. J. Syst. Evol. Microbiol.">
        <title>The Global Catalogue of Microorganisms (GCM) 10K type strain sequencing project: providing services to taxonomists for standard genome sequencing and annotation.</title>
        <authorList>
            <consortium name="The Broad Institute Genomics Platform"/>
            <consortium name="The Broad Institute Genome Sequencing Center for Infectious Disease"/>
            <person name="Wu L."/>
            <person name="Ma J."/>
        </authorList>
    </citation>
    <scope>NUCLEOTIDE SEQUENCE [LARGE SCALE GENOMIC DNA]</scope>
    <source>
        <strain evidence="11">JCM 4395</strain>
    </source>
</reference>
<dbReference type="InterPro" id="IPR020613">
    <property type="entry name" value="Thiolase_CS"/>
</dbReference>
<dbReference type="InterPro" id="IPR016039">
    <property type="entry name" value="Thiolase-like"/>
</dbReference>
<evidence type="ECO:0000313" key="10">
    <source>
        <dbReference type="EMBL" id="GAA2491806.1"/>
    </source>
</evidence>
<evidence type="ECO:0000313" key="11">
    <source>
        <dbReference type="Proteomes" id="UP001501777"/>
    </source>
</evidence>
<feature type="region of interest" description="Disordered" evidence="7">
    <location>
        <begin position="217"/>
        <end position="237"/>
    </location>
</feature>
<dbReference type="Gene3D" id="3.40.47.10">
    <property type="match status" value="2"/>
</dbReference>
<feature type="domain" description="Thiolase C-terminal" evidence="9">
    <location>
        <begin position="269"/>
        <end position="390"/>
    </location>
</feature>
<keyword evidence="11" id="KW-1185">Reference proteome</keyword>
<evidence type="ECO:0000256" key="4">
    <source>
        <dbReference type="ARBA" id="ARBA00023315"/>
    </source>
</evidence>
<dbReference type="PROSITE" id="PS00099">
    <property type="entry name" value="THIOLASE_3"/>
    <property type="match status" value="1"/>
</dbReference>
<evidence type="ECO:0000256" key="2">
    <source>
        <dbReference type="ARBA" id="ARBA00012705"/>
    </source>
</evidence>
<evidence type="ECO:0000256" key="1">
    <source>
        <dbReference type="ARBA" id="ARBA00010982"/>
    </source>
</evidence>
<dbReference type="Pfam" id="PF02803">
    <property type="entry name" value="Thiolase_C"/>
    <property type="match status" value="1"/>
</dbReference>
<keyword evidence="4 6" id="KW-0012">Acyltransferase</keyword>
<proteinExistence type="inferred from homology"/>
<evidence type="ECO:0000256" key="6">
    <source>
        <dbReference type="RuleBase" id="RU003557"/>
    </source>
</evidence>
<dbReference type="InterPro" id="IPR020617">
    <property type="entry name" value="Thiolase_C"/>
</dbReference>
<dbReference type="Proteomes" id="UP001501777">
    <property type="component" value="Unassembled WGS sequence"/>
</dbReference>
<feature type="domain" description="Thiolase N-terminal" evidence="8">
    <location>
        <begin position="5"/>
        <end position="261"/>
    </location>
</feature>
<evidence type="ECO:0000256" key="7">
    <source>
        <dbReference type="SAM" id="MobiDB-lite"/>
    </source>
</evidence>
<organism evidence="10 11">
    <name type="scientific">Streptomyces longisporus</name>
    <dbReference type="NCBI Taxonomy" id="1948"/>
    <lineage>
        <taxon>Bacteria</taxon>
        <taxon>Bacillati</taxon>
        <taxon>Actinomycetota</taxon>
        <taxon>Actinomycetes</taxon>
        <taxon>Kitasatosporales</taxon>
        <taxon>Streptomycetaceae</taxon>
        <taxon>Streptomyces</taxon>
    </lineage>
</organism>
<sequence length="396" mass="39781">MPGSVIVAGARTPIGKLLGALSSLSAVDLGAHAIRAALAAVHLEPAAVEAVVMGHVVQAAAGPNPARQAAVEAGIPFSVPASTVNKLCPSGLHAIALADLMIASGRHEVVVAGGMESMSNAPHLLRGARTGWTYGPAAAEDALDRDALVCAFDGVSMGAATERYQRPFDLTREEQDEYSALSHQRAAHAQESGALSAEIAPVTVAGRQGETVVATDEGVRSGTTGESLGRLKPAFSDTGTITPGNASQLSDGAAAVVVMSAERARREGLTPLAEIGAYGTVAGPDPSLLVQPAGAVRDALSRDGRLKVADLELFEINEAFASVALASVRELGIPLDRVNVNGGAIALGHPVGMTGARLVLTLAAALRRRGGGSGAAALCGGGGQGDALLLHVPTAA</sequence>
<dbReference type="EMBL" id="BAAASG010000007">
    <property type="protein sequence ID" value="GAA2491806.1"/>
    <property type="molecule type" value="Genomic_DNA"/>
</dbReference>
<dbReference type="NCBIfam" id="TIGR01930">
    <property type="entry name" value="AcCoA-C-Actrans"/>
    <property type="match status" value="1"/>
</dbReference>
<comment type="caution">
    <text evidence="10">The sequence shown here is derived from an EMBL/GenBank/DDBJ whole genome shotgun (WGS) entry which is preliminary data.</text>
</comment>
<gene>
    <name evidence="10" type="ORF">GCM10010276_34140</name>
</gene>
<dbReference type="InterPro" id="IPR020616">
    <property type="entry name" value="Thiolase_N"/>
</dbReference>
<dbReference type="InterPro" id="IPR020610">
    <property type="entry name" value="Thiolase_AS"/>
</dbReference>
<dbReference type="PANTHER" id="PTHR18919">
    <property type="entry name" value="ACETYL-COA C-ACYLTRANSFERASE"/>
    <property type="match status" value="1"/>
</dbReference>
<dbReference type="PROSITE" id="PS00737">
    <property type="entry name" value="THIOLASE_2"/>
    <property type="match status" value="1"/>
</dbReference>
<dbReference type="EC" id="2.3.1.9" evidence="2"/>
<dbReference type="PANTHER" id="PTHR18919:SF107">
    <property type="entry name" value="ACETYL-COA ACETYLTRANSFERASE, CYTOSOLIC"/>
    <property type="match status" value="1"/>
</dbReference>
<evidence type="ECO:0000259" key="8">
    <source>
        <dbReference type="Pfam" id="PF00108"/>
    </source>
</evidence>
<dbReference type="SUPFAM" id="SSF53901">
    <property type="entry name" value="Thiolase-like"/>
    <property type="match status" value="2"/>
</dbReference>
<dbReference type="PIRSF" id="PIRSF000429">
    <property type="entry name" value="Ac-CoA_Ac_transf"/>
    <property type="match status" value="1"/>
</dbReference>
<comment type="similarity">
    <text evidence="1 6">Belongs to the thiolase-like superfamily. Thiolase family.</text>
</comment>
<dbReference type="RefSeq" id="WP_344401102.1">
    <property type="nucleotide sequence ID" value="NZ_BAAASG010000007.1"/>
</dbReference>
<protein>
    <recommendedName>
        <fullName evidence="5">Probable acetyl-CoA acetyltransferase</fullName>
        <ecNumber evidence="2">2.3.1.9</ecNumber>
    </recommendedName>
</protein>
<dbReference type="CDD" id="cd00751">
    <property type="entry name" value="thiolase"/>
    <property type="match status" value="1"/>
</dbReference>
<evidence type="ECO:0000259" key="9">
    <source>
        <dbReference type="Pfam" id="PF02803"/>
    </source>
</evidence>
<keyword evidence="3 6" id="KW-0808">Transferase</keyword>
<dbReference type="Pfam" id="PF00108">
    <property type="entry name" value="Thiolase_N"/>
    <property type="match status" value="1"/>
</dbReference>